<dbReference type="SUPFAM" id="SSF46894">
    <property type="entry name" value="C-terminal effector domain of the bipartite response regulators"/>
    <property type="match status" value="1"/>
</dbReference>
<dbReference type="InterPro" id="IPR036388">
    <property type="entry name" value="WH-like_DNA-bd_sf"/>
</dbReference>
<name>A0ABP9JI67_9MICO</name>
<dbReference type="SMART" id="SM00421">
    <property type="entry name" value="HTH_LUXR"/>
    <property type="match status" value="1"/>
</dbReference>
<accession>A0ABP9JI67</accession>
<dbReference type="SUPFAM" id="SSF55781">
    <property type="entry name" value="GAF domain-like"/>
    <property type="match status" value="1"/>
</dbReference>
<dbReference type="Gene3D" id="1.10.10.10">
    <property type="entry name" value="Winged helix-like DNA-binding domain superfamily/Winged helix DNA-binding domain"/>
    <property type="match status" value="1"/>
</dbReference>
<dbReference type="PROSITE" id="PS50043">
    <property type="entry name" value="HTH_LUXR_2"/>
    <property type="match status" value="1"/>
</dbReference>
<keyword evidence="4" id="KW-1185">Reference proteome</keyword>
<dbReference type="Proteomes" id="UP001500427">
    <property type="component" value="Unassembled WGS sequence"/>
</dbReference>
<dbReference type="PRINTS" id="PR00038">
    <property type="entry name" value="HTHLUXR"/>
</dbReference>
<dbReference type="InterPro" id="IPR000792">
    <property type="entry name" value="Tscrpt_reg_LuxR_C"/>
</dbReference>
<evidence type="ECO:0000256" key="1">
    <source>
        <dbReference type="ARBA" id="ARBA00023125"/>
    </source>
</evidence>
<dbReference type="InterPro" id="IPR016032">
    <property type="entry name" value="Sig_transdc_resp-reg_C-effctor"/>
</dbReference>
<evidence type="ECO:0000313" key="3">
    <source>
        <dbReference type="EMBL" id="GAA5030701.1"/>
    </source>
</evidence>
<dbReference type="PANTHER" id="PTHR43214">
    <property type="entry name" value="TWO-COMPONENT RESPONSE REGULATOR"/>
    <property type="match status" value="1"/>
</dbReference>
<gene>
    <name evidence="3" type="ORF">GCM10023258_28210</name>
</gene>
<reference evidence="4" key="1">
    <citation type="journal article" date="2019" name="Int. J. Syst. Evol. Microbiol.">
        <title>The Global Catalogue of Microorganisms (GCM) 10K type strain sequencing project: providing services to taxonomists for standard genome sequencing and annotation.</title>
        <authorList>
            <consortium name="The Broad Institute Genomics Platform"/>
            <consortium name="The Broad Institute Genome Sequencing Center for Infectious Disease"/>
            <person name="Wu L."/>
            <person name="Ma J."/>
        </authorList>
    </citation>
    <scope>NUCLEOTIDE SEQUENCE [LARGE SCALE GENOMIC DNA]</scope>
    <source>
        <strain evidence="4">JCM 17687</strain>
    </source>
</reference>
<dbReference type="InterPro" id="IPR039420">
    <property type="entry name" value="WalR-like"/>
</dbReference>
<feature type="domain" description="HTH luxR-type" evidence="2">
    <location>
        <begin position="202"/>
        <end position="267"/>
    </location>
</feature>
<proteinExistence type="predicted"/>
<evidence type="ECO:0000259" key="2">
    <source>
        <dbReference type="PROSITE" id="PS50043"/>
    </source>
</evidence>
<sequence length="273" mass="29726">MAARRLEAAASVARDLAVAASRAEPLEPLLPAVVDVLRADAGIGLARLVRRDQRSEVSVRVSGAPPLTEEMGRRALEVAGRHPGLLHLSTARPTRLSDLVHLPDFWCTEVYERMHGHADGRYPLAALLHGSADGLLFVGLHRSRRDFDDDDVRLLEQVQRPLVAALAFRSALDETTALLRGGRLPAGPGDSPPAARAAPLLTLCGDYRPTAREAEVLTLAAAGWTNRRIARRLGISERTVRKHLGSVYEGSGQRSRAAAAAWWAQRHQTLWNP</sequence>
<comment type="caution">
    <text evidence="3">The sequence shown here is derived from an EMBL/GenBank/DDBJ whole genome shotgun (WGS) entry which is preliminary data.</text>
</comment>
<dbReference type="Pfam" id="PF00196">
    <property type="entry name" value="GerE"/>
    <property type="match status" value="1"/>
</dbReference>
<keyword evidence="1" id="KW-0238">DNA-binding</keyword>
<evidence type="ECO:0000313" key="4">
    <source>
        <dbReference type="Proteomes" id="UP001500427"/>
    </source>
</evidence>
<organism evidence="3 4">
    <name type="scientific">Terrabacter aeriphilus</name>
    <dbReference type="NCBI Taxonomy" id="515662"/>
    <lineage>
        <taxon>Bacteria</taxon>
        <taxon>Bacillati</taxon>
        <taxon>Actinomycetota</taxon>
        <taxon>Actinomycetes</taxon>
        <taxon>Micrococcales</taxon>
        <taxon>Intrasporangiaceae</taxon>
        <taxon>Terrabacter</taxon>
    </lineage>
</organism>
<dbReference type="CDD" id="cd06170">
    <property type="entry name" value="LuxR_C_like"/>
    <property type="match status" value="1"/>
</dbReference>
<dbReference type="RefSeq" id="WP_345508136.1">
    <property type="nucleotide sequence ID" value="NZ_BAABIW010000018.1"/>
</dbReference>
<protein>
    <recommendedName>
        <fullName evidence="2">HTH luxR-type domain-containing protein</fullName>
    </recommendedName>
</protein>
<dbReference type="EMBL" id="BAABIW010000018">
    <property type="protein sequence ID" value="GAA5030701.1"/>
    <property type="molecule type" value="Genomic_DNA"/>
</dbReference>